<dbReference type="Proteomes" id="UP000254866">
    <property type="component" value="Unassembled WGS sequence"/>
</dbReference>
<dbReference type="AlphaFoldDB" id="A0A370TUL5"/>
<sequence length="342" mass="38734">MAESDPLLDGKMEIPLPMFTAAIPSARGRNPQAIAHRGYKAAYPENTMGAFKGAVDVGAHAIETDIHLSKDGVVVLSHDATLKRCFGEDKKIVDCDWSYLKTLRTLQKPHEPMPRLKDLLEYLAEPGLEDVWVLLDIKVPWPSLAEPLKNDRINRWAKLDNHAEDVFRLMAATLADTKPSRPWKQRILLGCWAAKHLPLCTKYLPGYSITHIGFSITYARQFLKVPGAGFNMLQKIMVGPFGNAFLRDVKTAKRSIFVWTVNEEDWMKWSIRKEVDGVITDDPKKFLEVCDTYQGEEIHLSFAAWPALVWMNALAVLFSVLFRYRYGFKIPAVPPAKTILGR</sequence>
<gene>
    <name evidence="3" type="ORF">BP5553_03554</name>
</gene>
<dbReference type="OrthoDB" id="1058301at2759"/>
<dbReference type="CDD" id="cd08570">
    <property type="entry name" value="GDPD_YPL206cp_fungi"/>
    <property type="match status" value="1"/>
</dbReference>
<organism evidence="3 4">
    <name type="scientific">Venustampulla echinocandica</name>
    <dbReference type="NCBI Taxonomy" id="2656787"/>
    <lineage>
        <taxon>Eukaryota</taxon>
        <taxon>Fungi</taxon>
        <taxon>Dikarya</taxon>
        <taxon>Ascomycota</taxon>
        <taxon>Pezizomycotina</taxon>
        <taxon>Leotiomycetes</taxon>
        <taxon>Helotiales</taxon>
        <taxon>Pleuroascaceae</taxon>
        <taxon>Venustampulla</taxon>
    </lineage>
</organism>
<feature type="domain" description="GP-PDE" evidence="2">
    <location>
        <begin position="31"/>
        <end position="290"/>
    </location>
</feature>
<dbReference type="Gene3D" id="3.20.20.190">
    <property type="entry name" value="Phosphatidylinositol (PI) phosphodiesterase"/>
    <property type="match status" value="1"/>
</dbReference>
<dbReference type="GO" id="GO:0006629">
    <property type="term" value="P:lipid metabolic process"/>
    <property type="evidence" value="ECO:0007669"/>
    <property type="project" value="InterPro"/>
</dbReference>
<dbReference type="PANTHER" id="PTHR43805">
    <property type="entry name" value="GLYCEROPHOSPHORYL DIESTER PHOSPHODIESTERASE"/>
    <property type="match status" value="1"/>
</dbReference>
<name>A0A370TUL5_9HELO</name>
<evidence type="ECO:0000259" key="2">
    <source>
        <dbReference type="PROSITE" id="PS51704"/>
    </source>
</evidence>
<dbReference type="PROSITE" id="PS51704">
    <property type="entry name" value="GP_PDE"/>
    <property type="match status" value="1"/>
</dbReference>
<dbReference type="GO" id="GO:0008081">
    <property type="term" value="F:phosphoric diester hydrolase activity"/>
    <property type="evidence" value="ECO:0007669"/>
    <property type="project" value="InterPro"/>
</dbReference>
<accession>A0A370TUL5</accession>
<keyword evidence="1" id="KW-0812">Transmembrane</keyword>
<protein>
    <submittedName>
        <fullName evidence="3">Putative Glycerophosphoryl diester phosphodiesterase</fullName>
    </submittedName>
</protein>
<keyword evidence="1" id="KW-1133">Transmembrane helix</keyword>
<keyword evidence="4" id="KW-1185">Reference proteome</keyword>
<evidence type="ECO:0000313" key="4">
    <source>
        <dbReference type="Proteomes" id="UP000254866"/>
    </source>
</evidence>
<dbReference type="SUPFAM" id="SSF51695">
    <property type="entry name" value="PLC-like phosphodiesterases"/>
    <property type="match status" value="1"/>
</dbReference>
<dbReference type="GeneID" id="43596403"/>
<feature type="transmembrane region" description="Helical" evidence="1">
    <location>
        <begin position="302"/>
        <end position="322"/>
    </location>
</feature>
<dbReference type="InterPro" id="IPR017946">
    <property type="entry name" value="PLC-like_Pdiesterase_TIM-brl"/>
</dbReference>
<dbReference type="RefSeq" id="XP_031871870.1">
    <property type="nucleotide sequence ID" value="XM_032012177.1"/>
</dbReference>
<dbReference type="Pfam" id="PF03009">
    <property type="entry name" value="GDPD"/>
    <property type="match status" value="1"/>
</dbReference>
<comment type="caution">
    <text evidence="3">The sequence shown here is derived from an EMBL/GenBank/DDBJ whole genome shotgun (WGS) entry which is preliminary data.</text>
</comment>
<keyword evidence="1" id="KW-0472">Membrane</keyword>
<dbReference type="STRING" id="2656787.A0A370TUL5"/>
<dbReference type="EMBL" id="NPIC01000002">
    <property type="protein sequence ID" value="RDL39214.1"/>
    <property type="molecule type" value="Genomic_DNA"/>
</dbReference>
<reference evidence="3 4" key="1">
    <citation type="journal article" date="2018" name="IMA Fungus">
        <title>IMA Genome-F 9: Draft genome sequence of Annulohypoxylon stygium, Aspergillus mulundensis, Berkeleyomyces basicola (syn. Thielaviopsis basicola), Ceratocystis smalleyi, two Cercospora beticola strains, Coleophoma cylindrospora, Fusarium fracticaudum, Phialophora cf. hyalina, and Morchella septimelata.</title>
        <authorList>
            <person name="Wingfield B.D."/>
            <person name="Bills G.F."/>
            <person name="Dong Y."/>
            <person name="Huang W."/>
            <person name="Nel W.J."/>
            <person name="Swalarsk-Parry B.S."/>
            <person name="Vaghefi N."/>
            <person name="Wilken P.M."/>
            <person name="An Z."/>
            <person name="de Beer Z.W."/>
            <person name="De Vos L."/>
            <person name="Chen L."/>
            <person name="Duong T.A."/>
            <person name="Gao Y."/>
            <person name="Hammerbacher A."/>
            <person name="Kikkert J.R."/>
            <person name="Li Y."/>
            <person name="Li H."/>
            <person name="Li K."/>
            <person name="Li Q."/>
            <person name="Liu X."/>
            <person name="Ma X."/>
            <person name="Naidoo K."/>
            <person name="Pethybridge S.J."/>
            <person name="Sun J."/>
            <person name="Steenkamp E.T."/>
            <person name="van der Nest M.A."/>
            <person name="van Wyk S."/>
            <person name="Wingfield M.J."/>
            <person name="Xiong C."/>
            <person name="Yue Q."/>
            <person name="Zhang X."/>
        </authorList>
    </citation>
    <scope>NUCLEOTIDE SEQUENCE [LARGE SCALE GENOMIC DNA]</scope>
    <source>
        <strain evidence="3 4">BP 5553</strain>
    </source>
</reference>
<dbReference type="PANTHER" id="PTHR43805:SF1">
    <property type="entry name" value="GP-PDE DOMAIN-CONTAINING PROTEIN"/>
    <property type="match status" value="1"/>
</dbReference>
<dbReference type="InterPro" id="IPR030395">
    <property type="entry name" value="GP_PDE_dom"/>
</dbReference>
<proteinExistence type="predicted"/>
<evidence type="ECO:0000313" key="3">
    <source>
        <dbReference type="EMBL" id="RDL39214.1"/>
    </source>
</evidence>
<evidence type="ECO:0000256" key="1">
    <source>
        <dbReference type="SAM" id="Phobius"/>
    </source>
</evidence>